<reference evidence="3" key="1">
    <citation type="submission" date="2018-03" db="EMBL/GenBank/DDBJ databases">
        <authorList>
            <person name="Zecchin S."/>
        </authorList>
    </citation>
    <scope>NUCLEOTIDE SEQUENCE [LARGE SCALE GENOMIC DNA]</scope>
</reference>
<feature type="signal peptide" evidence="1">
    <location>
        <begin position="1"/>
        <end position="22"/>
    </location>
</feature>
<dbReference type="EMBL" id="OUUY01000083">
    <property type="protein sequence ID" value="SPQ00889.1"/>
    <property type="molecule type" value="Genomic_DNA"/>
</dbReference>
<evidence type="ECO:0000313" key="2">
    <source>
        <dbReference type="EMBL" id="SPQ00889.1"/>
    </source>
</evidence>
<organism evidence="2 3">
    <name type="scientific">Candidatus Sulfobium mesophilum</name>
    <dbReference type="NCBI Taxonomy" id="2016548"/>
    <lineage>
        <taxon>Bacteria</taxon>
        <taxon>Pseudomonadati</taxon>
        <taxon>Nitrospirota</taxon>
        <taxon>Nitrospiria</taxon>
        <taxon>Nitrospirales</taxon>
        <taxon>Nitrospiraceae</taxon>
        <taxon>Candidatus Sulfobium</taxon>
    </lineage>
</organism>
<proteinExistence type="predicted"/>
<dbReference type="Proteomes" id="UP000245125">
    <property type="component" value="Unassembled WGS sequence"/>
</dbReference>
<accession>A0A2U3QHQ9</accession>
<name>A0A2U3QHQ9_9BACT</name>
<dbReference type="AlphaFoldDB" id="A0A2U3QHQ9"/>
<keyword evidence="1" id="KW-0732">Signal</keyword>
<gene>
    <name evidence="2" type="ORF">NBG4_370004</name>
</gene>
<sequence>MKKVLVLFVLIGLLSVVTPVFAADVDGVWLQQTNPSALTGDDALIMVRENGGFIFVSLMPLEMNDYIPLFGSFNSTTGTVTELFNQRTFNPNNQPITEPESFTVTFTLTSPTTATVTITSCTDFSDIVAKGESSCAPTGTTFTIVKIF</sequence>
<feature type="chain" id="PRO_5015552209" evidence="1">
    <location>
        <begin position="23"/>
        <end position="148"/>
    </location>
</feature>
<protein>
    <submittedName>
        <fullName evidence="2">Uncharacterized protein</fullName>
    </submittedName>
</protein>
<evidence type="ECO:0000313" key="3">
    <source>
        <dbReference type="Proteomes" id="UP000245125"/>
    </source>
</evidence>
<evidence type="ECO:0000256" key="1">
    <source>
        <dbReference type="SAM" id="SignalP"/>
    </source>
</evidence>
<keyword evidence="3" id="KW-1185">Reference proteome</keyword>